<dbReference type="PANTHER" id="PTHR31001">
    <property type="entry name" value="UNCHARACTERIZED TRANSCRIPTIONAL REGULATORY PROTEIN"/>
    <property type="match status" value="1"/>
</dbReference>
<comment type="subcellular location">
    <subcellularLocation>
        <location evidence="1">Nucleus</location>
    </subcellularLocation>
</comment>
<evidence type="ECO:0000256" key="1">
    <source>
        <dbReference type="ARBA" id="ARBA00004123"/>
    </source>
</evidence>
<dbReference type="GeneID" id="75830069"/>
<dbReference type="GO" id="GO:0005634">
    <property type="term" value="C:nucleus"/>
    <property type="evidence" value="ECO:0007669"/>
    <property type="project" value="UniProtKB-SubCell"/>
</dbReference>
<dbReference type="PANTHER" id="PTHR31001:SF49">
    <property type="entry name" value="ZN(II)2CYS6 TRANSCRIPTION FACTOR (EUROFUNG)"/>
    <property type="match status" value="1"/>
</dbReference>
<feature type="region of interest" description="Disordered" evidence="3">
    <location>
        <begin position="55"/>
        <end position="75"/>
    </location>
</feature>
<protein>
    <recommendedName>
        <fullName evidence="4">Xylanolytic transcriptional activator regulatory domain-containing protein</fullName>
    </recommendedName>
</protein>
<sequence>MVDSAHPPESAAQGANRLTPETPHLQQSEDGHVSYIDPSHWQSILEDIREVREHLAPGQAKNSSSNLQSNGNIHTSHGDDPGLYLGAFAPGSLEAILATLPPQPICDKLISGYFGMQFMVLGIIHPEKFQGEYKAFWDSPATSSPLWLALLFAMLSFTAAIRLRIDPQGSRVGSLPDPGILQGAAKQCLILGNYATANEHALEAFILHMQSYFVTQGGKPSMGLWFEMGTVIRLAFRMGCHRDPGNLTGISPFAGEMRRRLWLNIVQIDALLSFQMGLPSVIPAQFCDTAVPRNLEHSDLHPGMEALPPSRPFKERTSVTYTIVKSGIMAVFKKIVCHTQLPSVPAYEATLELEREMRLAYSNVPELYQRCNVSQSFMDSSGVILERSTVEILYLKGIIVLLRRFITYDLKNDATYEKSRRACVEAALDILARHADIDAACQPGGRLYEDGWMFDAIPNHDYLLAAMVLCMHVSVYLSNRAQTSHPEADLAERSRRALESLARIWQPQSSESPDVRIAAEAINVMMKKVVEKERGSSDNYHSSSSFASVATSDTTDDLSLPFAGTMAQMIDGNEVIDWAFLDQYFQGTEGFGLDFGL</sequence>
<evidence type="ECO:0000256" key="3">
    <source>
        <dbReference type="SAM" id="MobiDB-lite"/>
    </source>
</evidence>
<dbReference type="GO" id="GO:0006351">
    <property type="term" value="P:DNA-templated transcription"/>
    <property type="evidence" value="ECO:0007669"/>
    <property type="project" value="InterPro"/>
</dbReference>
<name>A0A9P9Y2Z2_9HYPO</name>
<evidence type="ECO:0000313" key="6">
    <source>
        <dbReference type="Proteomes" id="UP001055219"/>
    </source>
</evidence>
<dbReference type="EMBL" id="JAGIXG020000012">
    <property type="protein sequence ID" value="KAI6782559.1"/>
    <property type="molecule type" value="Genomic_DNA"/>
</dbReference>
<reference evidence="5" key="2">
    <citation type="submission" date="2022-07" db="EMBL/GenBank/DDBJ databases">
        <authorList>
            <person name="Goncalves M.F.M."/>
            <person name="Hilario S."/>
            <person name="Van De Peer Y."/>
            <person name="Esteves A.C."/>
            <person name="Alves A."/>
        </authorList>
    </citation>
    <scope>NUCLEOTIDE SEQUENCE</scope>
    <source>
        <strain evidence="5">MUM 19.33</strain>
    </source>
</reference>
<accession>A0A9P9Y2Z2</accession>
<proteinExistence type="predicted"/>
<dbReference type="RefSeq" id="XP_051363415.1">
    <property type="nucleotide sequence ID" value="XM_051505068.1"/>
</dbReference>
<dbReference type="InterPro" id="IPR050613">
    <property type="entry name" value="Sec_Metabolite_Reg"/>
</dbReference>
<reference evidence="5" key="1">
    <citation type="journal article" date="2021" name="J Fungi (Basel)">
        <title>Genomic and Metabolomic Analyses of the Marine Fungus Emericellopsis cladophorae: Insights into Saltwater Adaptability Mechanisms and Its Biosynthetic Potential.</title>
        <authorList>
            <person name="Goncalves M.F.M."/>
            <person name="Hilario S."/>
            <person name="Van de Peer Y."/>
            <person name="Esteves A.C."/>
            <person name="Alves A."/>
        </authorList>
    </citation>
    <scope>NUCLEOTIDE SEQUENCE</scope>
    <source>
        <strain evidence="5">MUM 19.33</strain>
    </source>
</reference>
<feature type="compositionally biased region" description="Polar residues" evidence="3">
    <location>
        <begin position="60"/>
        <end position="75"/>
    </location>
</feature>
<keyword evidence="6" id="KW-1185">Reference proteome</keyword>
<evidence type="ECO:0000256" key="2">
    <source>
        <dbReference type="ARBA" id="ARBA00023242"/>
    </source>
</evidence>
<dbReference type="Proteomes" id="UP001055219">
    <property type="component" value="Unassembled WGS sequence"/>
</dbReference>
<dbReference type="GO" id="GO:0008270">
    <property type="term" value="F:zinc ion binding"/>
    <property type="evidence" value="ECO:0007669"/>
    <property type="project" value="InterPro"/>
</dbReference>
<keyword evidence="2" id="KW-0539">Nucleus</keyword>
<dbReference type="OrthoDB" id="5431381at2759"/>
<dbReference type="GO" id="GO:0003677">
    <property type="term" value="F:DNA binding"/>
    <property type="evidence" value="ECO:0007669"/>
    <property type="project" value="InterPro"/>
</dbReference>
<evidence type="ECO:0000259" key="4">
    <source>
        <dbReference type="SMART" id="SM00906"/>
    </source>
</evidence>
<evidence type="ECO:0000313" key="5">
    <source>
        <dbReference type="EMBL" id="KAI6782559.1"/>
    </source>
</evidence>
<dbReference type="InterPro" id="IPR007219">
    <property type="entry name" value="XnlR_reg_dom"/>
</dbReference>
<comment type="caution">
    <text evidence="5">The sequence shown here is derived from an EMBL/GenBank/DDBJ whole genome shotgun (WGS) entry which is preliminary data.</text>
</comment>
<organism evidence="5 6">
    <name type="scientific">Emericellopsis cladophorae</name>
    <dbReference type="NCBI Taxonomy" id="2686198"/>
    <lineage>
        <taxon>Eukaryota</taxon>
        <taxon>Fungi</taxon>
        <taxon>Dikarya</taxon>
        <taxon>Ascomycota</taxon>
        <taxon>Pezizomycotina</taxon>
        <taxon>Sordariomycetes</taxon>
        <taxon>Hypocreomycetidae</taxon>
        <taxon>Hypocreales</taxon>
        <taxon>Bionectriaceae</taxon>
        <taxon>Emericellopsis</taxon>
    </lineage>
</organism>
<dbReference type="AlphaFoldDB" id="A0A9P9Y2Z2"/>
<gene>
    <name evidence="5" type="ORF">J7T54_003570</name>
</gene>
<feature type="region of interest" description="Disordered" evidence="3">
    <location>
        <begin position="1"/>
        <end position="31"/>
    </location>
</feature>
<dbReference type="SMART" id="SM00906">
    <property type="entry name" value="Fungal_trans"/>
    <property type="match status" value="1"/>
</dbReference>
<dbReference type="CDD" id="cd12148">
    <property type="entry name" value="fungal_TF_MHR"/>
    <property type="match status" value="1"/>
</dbReference>
<feature type="domain" description="Xylanolytic transcriptional activator regulatory" evidence="4">
    <location>
        <begin position="224"/>
        <end position="298"/>
    </location>
</feature>
<dbReference type="Pfam" id="PF04082">
    <property type="entry name" value="Fungal_trans"/>
    <property type="match status" value="1"/>
</dbReference>